<gene>
    <name evidence="2" type="ORF">VM95_08555</name>
</gene>
<name>A0A0F2TL50_STRR3</name>
<protein>
    <submittedName>
        <fullName evidence="2">Uncharacterized protein</fullName>
    </submittedName>
</protein>
<accession>A0A0F2TL50</accession>
<organism evidence="2 3">
    <name type="scientific">Streptomyces rubellomurinus (strain ATCC 31215)</name>
    <dbReference type="NCBI Taxonomy" id="359131"/>
    <lineage>
        <taxon>Bacteria</taxon>
        <taxon>Bacillati</taxon>
        <taxon>Actinomycetota</taxon>
        <taxon>Actinomycetes</taxon>
        <taxon>Kitasatosporales</taxon>
        <taxon>Streptomycetaceae</taxon>
        <taxon>Streptomyces</taxon>
    </lineage>
</organism>
<keyword evidence="1" id="KW-0732">Signal</keyword>
<dbReference type="Proteomes" id="UP000033699">
    <property type="component" value="Unassembled WGS sequence"/>
</dbReference>
<evidence type="ECO:0000313" key="2">
    <source>
        <dbReference type="EMBL" id="KJS62437.1"/>
    </source>
</evidence>
<dbReference type="RefSeq" id="WP_045693655.1">
    <property type="nucleotide sequence ID" value="NZ_JZKH01000012.1"/>
</dbReference>
<reference evidence="2 3" key="1">
    <citation type="submission" date="2015-02" db="EMBL/GenBank/DDBJ databases">
        <authorList>
            <person name="Ju K.-S."/>
            <person name="Doroghazi J.R."/>
            <person name="Metcalf W."/>
        </authorList>
    </citation>
    <scope>NUCLEOTIDE SEQUENCE [LARGE SCALE GENOMIC DNA]</scope>
    <source>
        <strain evidence="2 3">ATCC 31215</strain>
    </source>
</reference>
<proteinExistence type="predicted"/>
<dbReference type="EMBL" id="JZKH01000012">
    <property type="protein sequence ID" value="KJS62437.1"/>
    <property type="molecule type" value="Genomic_DNA"/>
</dbReference>
<evidence type="ECO:0000313" key="3">
    <source>
        <dbReference type="Proteomes" id="UP000033699"/>
    </source>
</evidence>
<keyword evidence="3" id="KW-1185">Reference proteome</keyword>
<feature type="chain" id="PRO_5002459693" evidence="1">
    <location>
        <begin position="30"/>
        <end position="60"/>
    </location>
</feature>
<dbReference type="AlphaFoldDB" id="A0A0F2TL50"/>
<evidence type="ECO:0000256" key="1">
    <source>
        <dbReference type="SAM" id="SignalP"/>
    </source>
</evidence>
<feature type="signal peptide" evidence="1">
    <location>
        <begin position="1"/>
        <end position="29"/>
    </location>
</feature>
<comment type="caution">
    <text evidence="2">The sequence shown here is derived from an EMBL/GenBank/DDBJ whole genome shotgun (WGS) entry which is preliminary data.</text>
</comment>
<sequence length="60" mass="5972">MLRTSLAKAAAVTALALTALLPLAGQASANTIWDAPTAAAPANTIWDAPSAAAPANTIWD</sequence>